<accession>A0A8K0TQ30</accession>
<dbReference type="OrthoDB" id="4831959at2759"/>
<evidence type="ECO:0000256" key="2">
    <source>
        <dbReference type="ARBA" id="ARBA00022771"/>
    </source>
</evidence>
<proteinExistence type="predicted"/>
<dbReference type="EMBL" id="JAGPXD010000001">
    <property type="protein sequence ID" value="KAH7374422.1"/>
    <property type="molecule type" value="Genomic_DNA"/>
</dbReference>
<dbReference type="SUPFAM" id="SSF57850">
    <property type="entry name" value="RING/U-box"/>
    <property type="match status" value="1"/>
</dbReference>
<dbReference type="InterPro" id="IPR017907">
    <property type="entry name" value="Znf_RING_CS"/>
</dbReference>
<comment type="caution">
    <text evidence="7">The sequence shown here is derived from an EMBL/GenBank/DDBJ whole genome shotgun (WGS) entry which is preliminary data.</text>
</comment>
<evidence type="ECO:0000313" key="7">
    <source>
        <dbReference type="EMBL" id="KAH7374422.1"/>
    </source>
</evidence>
<keyword evidence="3" id="KW-0862">Zinc</keyword>
<reference evidence="7" key="1">
    <citation type="journal article" date="2021" name="Nat. Commun.">
        <title>Genetic determinants of endophytism in the Arabidopsis root mycobiome.</title>
        <authorList>
            <person name="Mesny F."/>
            <person name="Miyauchi S."/>
            <person name="Thiergart T."/>
            <person name="Pickel B."/>
            <person name="Atanasova L."/>
            <person name="Karlsson M."/>
            <person name="Huettel B."/>
            <person name="Barry K.W."/>
            <person name="Haridas S."/>
            <person name="Chen C."/>
            <person name="Bauer D."/>
            <person name="Andreopoulos W."/>
            <person name="Pangilinan J."/>
            <person name="LaButti K."/>
            <person name="Riley R."/>
            <person name="Lipzen A."/>
            <person name="Clum A."/>
            <person name="Drula E."/>
            <person name="Henrissat B."/>
            <person name="Kohler A."/>
            <person name="Grigoriev I.V."/>
            <person name="Martin F.M."/>
            <person name="Hacquard S."/>
        </authorList>
    </citation>
    <scope>NUCLEOTIDE SEQUENCE</scope>
    <source>
        <strain evidence="7">MPI-CAGE-AT-0016</strain>
    </source>
</reference>
<evidence type="ECO:0000256" key="1">
    <source>
        <dbReference type="ARBA" id="ARBA00022723"/>
    </source>
</evidence>
<gene>
    <name evidence="7" type="ORF">B0T11DRAFT_313276</name>
</gene>
<keyword evidence="2 4" id="KW-0863">Zinc-finger</keyword>
<dbReference type="Pfam" id="PF14447">
    <property type="entry name" value="Prok-RING_4"/>
    <property type="match status" value="1"/>
</dbReference>
<keyword evidence="8" id="KW-1185">Reference proteome</keyword>
<dbReference type="GO" id="GO:0008270">
    <property type="term" value="F:zinc ion binding"/>
    <property type="evidence" value="ECO:0007669"/>
    <property type="project" value="UniProtKB-KW"/>
</dbReference>
<organism evidence="7 8">
    <name type="scientific">Plectosphaerella cucumerina</name>
    <dbReference type="NCBI Taxonomy" id="40658"/>
    <lineage>
        <taxon>Eukaryota</taxon>
        <taxon>Fungi</taxon>
        <taxon>Dikarya</taxon>
        <taxon>Ascomycota</taxon>
        <taxon>Pezizomycotina</taxon>
        <taxon>Sordariomycetes</taxon>
        <taxon>Hypocreomycetidae</taxon>
        <taxon>Glomerellales</taxon>
        <taxon>Plectosphaerellaceae</taxon>
        <taxon>Plectosphaerella</taxon>
    </lineage>
</organism>
<protein>
    <recommendedName>
        <fullName evidence="6">RING-type domain-containing protein</fullName>
    </recommendedName>
</protein>
<evidence type="ECO:0000256" key="4">
    <source>
        <dbReference type="PROSITE-ProRule" id="PRU00175"/>
    </source>
</evidence>
<keyword evidence="1" id="KW-0479">Metal-binding</keyword>
<dbReference type="Proteomes" id="UP000813385">
    <property type="component" value="Unassembled WGS sequence"/>
</dbReference>
<dbReference type="AlphaFoldDB" id="A0A8K0TQ30"/>
<sequence>MDPFDRRPNGDRSDSASFFGNWNLAGVPPEMQDRLRAQLTARGIDPFAAAPPVQPTSRSGTASMPPPPPALNLPRQGGSDLPLRSHQPNLQSPQEPFVPPRGTARQPNQPPPLNLPPRGGSARMNGDEFLNRGRQARAENGNLNMPGWNQEAEGGLAPLDRPNRDHPAETRADSRAQMEVAARASAAAAAAAAAASAAGPADAAVAFWPDLRRNLRTEADLRSLSVECSICTETSGDQIVLSCGHLFCRTCYKPKETRSQSTRDRYARGMYPDRTCVGRIHSSIDDGGDPFYVQPPPSCPFCKLPLGKKTRCVADCAETRDQNFGIPVPKTMADLRDFPLTLPEGGSNARACRSCRELRIKQAMDALFSAMLNCDELDKKLMQVPPGRSRAIVEAQMDPDFERVPEVQDLMDSINKLTADAAFTQKYAGVFPQAHTSNAFVAVRRRGQNRER</sequence>
<dbReference type="InterPro" id="IPR013083">
    <property type="entry name" value="Znf_RING/FYVE/PHD"/>
</dbReference>
<evidence type="ECO:0000313" key="8">
    <source>
        <dbReference type="Proteomes" id="UP000813385"/>
    </source>
</evidence>
<feature type="region of interest" description="Disordered" evidence="5">
    <location>
        <begin position="1"/>
        <end position="127"/>
    </location>
</feature>
<dbReference type="PROSITE" id="PS00518">
    <property type="entry name" value="ZF_RING_1"/>
    <property type="match status" value="1"/>
</dbReference>
<dbReference type="Gene3D" id="3.30.40.10">
    <property type="entry name" value="Zinc/RING finger domain, C3HC4 (zinc finger)"/>
    <property type="match status" value="1"/>
</dbReference>
<evidence type="ECO:0000259" key="6">
    <source>
        <dbReference type="PROSITE" id="PS50089"/>
    </source>
</evidence>
<evidence type="ECO:0000256" key="5">
    <source>
        <dbReference type="SAM" id="MobiDB-lite"/>
    </source>
</evidence>
<name>A0A8K0TQ30_9PEZI</name>
<dbReference type="InterPro" id="IPR001841">
    <property type="entry name" value="Znf_RING"/>
</dbReference>
<feature type="compositionally biased region" description="Basic and acidic residues" evidence="5">
    <location>
        <begin position="1"/>
        <end position="14"/>
    </location>
</feature>
<dbReference type="PROSITE" id="PS50089">
    <property type="entry name" value="ZF_RING_2"/>
    <property type="match status" value="1"/>
</dbReference>
<evidence type="ECO:0000256" key="3">
    <source>
        <dbReference type="ARBA" id="ARBA00022833"/>
    </source>
</evidence>
<dbReference type="SMART" id="SM00184">
    <property type="entry name" value="RING"/>
    <property type="match status" value="1"/>
</dbReference>
<feature type="domain" description="RING-type" evidence="6">
    <location>
        <begin position="228"/>
        <end position="303"/>
    </location>
</feature>